<dbReference type="Proteomes" id="UP000315700">
    <property type="component" value="Chromosome"/>
</dbReference>
<feature type="region of interest" description="Disordered" evidence="1">
    <location>
        <begin position="87"/>
        <end position="111"/>
    </location>
</feature>
<dbReference type="AlphaFoldDB" id="A0A517SEZ6"/>
<dbReference type="InParanoid" id="A0A517SEZ6"/>
<evidence type="ECO:0000256" key="1">
    <source>
        <dbReference type="SAM" id="MobiDB-lite"/>
    </source>
</evidence>
<dbReference type="EMBL" id="CP036271">
    <property type="protein sequence ID" value="QDT54660.1"/>
    <property type="molecule type" value="Genomic_DNA"/>
</dbReference>
<dbReference type="RefSeq" id="WP_145030498.1">
    <property type="nucleotide sequence ID" value="NZ_CP036271.1"/>
</dbReference>
<protein>
    <submittedName>
        <fullName evidence="2">Uncharacterized protein</fullName>
    </submittedName>
</protein>
<gene>
    <name evidence="2" type="ORF">Pan44_26950</name>
</gene>
<feature type="compositionally biased region" description="Basic and acidic residues" evidence="1">
    <location>
        <begin position="92"/>
        <end position="111"/>
    </location>
</feature>
<reference evidence="2 3" key="1">
    <citation type="submission" date="2019-02" db="EMBL/GenBank/DDBJ databases">
        <title>Deep-cultivation of Planctomycetes and their phenomic and genomic characterization uncovers novel biology.</title>
        <authorList>
            <person name="Wiegand S."/>
            <person name="Jogler M."/>
            <person name="Boedeker C."/>
            <person name="Pinto D."/>
            <person name="Vollmers J."/>
            <person name="Rivas-Marin E."/>
            <person name="Kohn T."/>
            <person name="Peeters S.H."/>
            <person name="Heuer A."/>
            <person name="Rast P."/>
            <person name="Oberbeckmann S."/>
            <person name="Bunk B."/>
            <person name="Jeske O."/>
            <person name="Meyerdierks A."/>
            <person name="Storesund J.E."/>
            <person name="Kallscheuer N."/>
            <person name="Luecker S."/>
            <person name="Lage O.M."/>
            <person name="Pohl T."/>
            <person name="Merkel B.J."/>
            <person name="Hornburger P."/>
            <person name="Mueller R.-W."/>
            <person name="Bruemmer F."/>
            <person name="Labrenz M."/>
            <person name="Spormann A.M."/>
            <person name="Op den Camp H."/>
            <person name="Overmann J."/>
            <person name="Amann R."/>
            <person name="Jetten M.S.M."/>
            <person name="Mascher T."/>
            <person name="Medema M.H."/>
            <person name="Devos D.P."/>
            <person name="Kaster A.-K."/>
            <person name="Ovreas L."/>
            <person name="Rohde M."/>
            <person name="Galperin M.Y."/>
            <person name="Jogler C."/>
        </authorList>
    </citation>
    <scope>NUCLEOTIDE SEQUENCE [LARGE SCALE GENOMIC DNA]</scope>
    <source>
        <strain evidence="2 3">Pan44</strain>
    </source>
</reference>
<evidence type="ECO:0000313" key="2">
    <source>
        <dbReference type="EMBL" id="QDT54660.1"/>
    </source>
</evidence>
<accession>A0A517SEZ6</accession>
<dbReference type="KEGG" id="ccos:Pan44_26950"/>
<evidence type="ECO:0000313" key="3">
    <source>
        <dbReference type="Proteomes" id="UP000315700"/>
    </source>
</evidence>
<feature type="compositionally biased region" description="Basic and acidic residues" evidence="1">
    <location>
        <begin position="1"/>
        <end position="17"/>
    </location>
</feature>
<organism evidence="2 3">
    <name type="scientific">Caulifigura coniformis</name>
    <dbReference type="NCBI Taxonomy" id="2527983"/>
    <lineage>
        <taxon>Bacteria</taxon>
        <taxon>Pseudomonadati</taxon>
        <taxon>Planctomycetota</taxon>
        <taxon>Planctomycetia</taxon>
        <taxon>Planctomycetales</taxon>
        <taxon>Planctomycetaceae</taxon>
        <taxon>Caulifigura</taxon>
    </lineage>
</organism>
<keyword evidence="3" id="KW-1185">Reference proteome</keyword>
<name>A0A517SEZ6_9PLAN</name>
<feature type="region of interest" description="Disordered" evidence="1">
    <location>
        <begin position="1"/>
        <end position="40"/>
    </location>
</feature>
<proteinExistence type="predicted"/>
<sequence>MNRTSMDARLKKLEVELPAHAPAPPVMLLPDNGSSDEPPEEIRRRWEEFLRTGKSDRPVVTYPADVDIYRHGDGPTVVVVEDEEWYGNDAFQKQREREATAPADDKGTEQA</sequence>